<evidence type="ECO:0000313" key="2">
    <source>
        <dbReference type="Proteomes" id="UP000215914"/>
    </source>
</evidence>
<dbReference type="AlphaFoldDB" id="A0A251U5Z6"/>
<gene>
    <name evidence="1" type="ORF">HannXRQ_Chr08g0226901</name>
</gene>
<dbReference type="Proteomes" id="UP000215914">
    <property type="component" value="Chromosome 8"/>
</dbReference>
<sequence length="176" mass="20428">MCAFLSNRSQVRNHLNPFPPFFLLAPFFTKTKRQNTLQHHKPPSSIFSLETRCPCLHSSSSPATTLAGQQSHRLLRLSQFFWPILILGSMQRGIPSFFQRQPSNIESSSSNGKPLKIDMDNLPWDPSERKPISSYHPSQKDEIRRTYFLVSYFYYVMNFTRPESSNRSVFFLCSDT</sequence>
<proteinExistence type="predicted"/>
<dbReference type="EMBL" id="CM007897">
    <property type="protein sequence ID" value="OTG18787.1"/>
    <property type="molecule type" value="Genomic_DNA"/>
</dbReference>
<reference evidence="2" key="1">
    <citation type="journal article" date="2017" name="Nature">
        <title>The sunflower genome provides insights into oil metabolism, flowering and Asterid evolution.</title>
        <authorList>
            <person name="Badouin H."/>
            <person name="Gouzy J."/>
            <person name="Grassa C.J."/>
            <person name="Murat F."/>
            <person name="Staton S.E."/>
            <person name="Cottret L."/>
            <person name="Lelandais-Briere C."/>
            <person name="Owens G.L."/>
            <person name="Carrere S."/>
            <person name="Mayjonade B."/>
            <person name="Legrand L."/>
            <person name="Gill N."/>
            <person name="Kane N.C."/>
            <person name="Bowers J.E."/>
            <person name="Hubner S."/>
            <person name="Bellec A."/>
            <person name="Berard A."/>
            <person name="Berges H."/>
            <person name="Blanchet N."/>
            <person name="Boniface M.C."/>
            <person name="Brunel D."/>
            <person name="Catrice O."/>
            <person name="Chaidir N."/>
            <person name="Claudel C."/>
            <person name="Donnadieu C."/>
            <person name="Faraut T."/>
            <person name="Fievet G."/>
            <person name="Helmstetter N."/>
            <person name="King M."/>
            <person name="Knapp S.J."/>
            <person name="Lai Z."/>
            <person name="Le Paslier M.C."/>
            <person name="Lippi Y."/>
            <person name="Lorenzon L."/>
            <person name="Mandel J.R."/>
            <person name="Marage G."/>
            <person name="Marchand G."/>
            <person name="Marquand E."/>
            <person name="Bret-Mestries E."/>
            <person name="Morien E."/>
            <person name="Nambeesan S."/>
            <person name="Nguyen T."/>
            <person name="Pegot-Espagnet P."/>
            <person name="Pouilly N."/>
            <person name="Raftis F."/>
            <person name="Sallet E."/>
            <person name="Schiex T."/>
            <person name="Thomas J."/>
            <person name="Vandecasteele C."/>
            <person name="Vares D."/>
            <person name="Vear F."/>
            <person name="Vautrin S."/>
            <person name="Crespi M."/>
            <person name="Mangin B."/>
            <person name="Burke J.M."/>
            <person name="Salse J."/>
            <person name="Munos S."/>
            <person name="Vincourt P."/>
            <person name="Rieseberg L.H."/>
            <person name="Langlade N.B."/>
        </authorList>
    </citation>
    <scope>NUCLEOTIDE SEQUENCE [LARGE SCALE GENOMIC DNA]</scope>
    <source>
        <strain evidence="2">cv. SF193</strain>
    </source>
</reference>
<protein>
    <submittedName>
        <fullName evidence="1">Uncharacterized protein</fullName>
    </submittedName>
</protein>
<name>A0A251U5Z6_HELAN</name>
<organism evidence="1 2">
    <name type="scientific">Helianthus annuus</name>
    <name type="common">Common sunflower</name>
    <dbReference type="NCBI Taxonomy" id="4232"/>
    <lineage>
        <taxon>Eukaryota</taxon>
        <taxon>Viridiplantae</taxon>
        <taxon>Streptophyta</taxon>
        <taxon>Embryophyta</taxon>
        <taxon>Tracheophyta</taxon>
        <taxon>Spermatophyta</taxon>
        <taxon>Magnoliopsida</taxon>
        <taxon>eudicotyledons</taxon>
        <taxon>Gunneridae</taxon>
        <taxon>Pentapetalae</taxon>
        <taxon>asterids</taxon>
        <taxon>campanulids</taxon>
        <taxon>Asterales</taxon>
        <taxon>Asteraceae</taxon>
        <taxon>Asteroideae</taxon>
        <taxon>Heliantheae alliance</taxon>
        <taxon>Heliantheae</taxon>
        <taxon>Helianthus</taxon>
    </lineage>
</organism>
<accession>A0A251U5Z6</accession>
<keyword evidence="2" id="KW-1185">Reference proteome</keyword>
<evidence type="ECO:0000313" key="1">
    <source>
        <dbReference type="EMBL" id="OTG18787.1"/>
    </source>
</evidence>
<dbReference type="InParanoid" id="A0A251U5Z6"/>